<dbReference type="Proteomes" id="UP000183053">
    <property type="component" value="Unassembled WGS sequence"/>
</dbReference>
<feature type="transmembrane region" description="Helical" evidence="1">
    <location>
        <begin position="23"/>
        <end position="42"/>
    </location>
</feature>
<evidence type="ECO:0000313" key="2">
    <source>
        <dbReference type="EMBL" id="SDR26242.1"/>
    </source>
</evidence>
<evidence type="ECO:0000313" key="3">
    <source>
        <dbReference type="Proteomes" id="UP000183053"/>
    </source>
</evidence>
<organism evidence="2 3">
    <name type="scientific">Tsukamurella pulmonis</name>
    <dbReference type="NCBI Taxonomy" id="47312"/>
    <lineage>
        <taxon>Bacteria</taxon>
        <taxon>Bacillati</taxon>
        <taxon>Actinomycetota</taxon>
        <taxon>Actinomycetes</taxon>
        <taxon>Mycobacteriales</taxon>
        <taxon>Tsukamurellaceae</taxon>
        <taxon>Tsukamurella</taxon>
    </lineage>
</organism>
<dbReference type="EMBL" id="FNLF01000002">
    <property type="protein sequence ID" value="SDR26242.1"/>
    <property type="molecule type" value="Genomic_DNA"/>
</dbReference>
<sequence length="137" mass="14068">MSTVPQEPVPRTSSRGREFAGNGARLVGFCAVLVGGGAVGYWSWGRMHLVAIDVCGIGVGVSGRIGINVVGLLWLGCSVILGGAAGAGLVYGSTRRMRLFGAAMLALLLGGTLALQLWNASSFDSYCGGRDWGPPGR</sequence>
<keyword evidence="1" id="KW-0812">Transmembrane</keyword>
<keyword evidence="1" id="KW-0472">Membrane</keyword>
<accession>A0A1H1HLD8</accession>
<dbReference type="STRING" id="47312.SAMN04489765_4336"/>
<keyword evidence="3" id="KW-1185">Reference proteome</keyword>
<gene>
    <name evidence="2" type="ORF">SAMN04489765_4336</name>
</gene>
<dbReference type="RefSeq" id="WP_068564108.1">
    <property type="nucleotide sequence ID" value="NZ_FNLF01000002.1"/>
</dbReference>
<dbReference type="OrthoDB" id="9996245at2"/>
<keyword evidence="1" id="KW-1133">Transmembrane helix</keyword>
<evidence type="ECO:0000256" key="1">
    <source>
        <dbReference type="SAM" id="Phobius"/>
    </source>
</evidence>
<feature type="transmembrane region" description="Helical" evidence="1">
    <location>
        <begin position="73"/>
        <end position="92"/>
    </location>
</feature>
<feature type="transmembrane region" description="Helical" evidence="1">
    <location>
        <begin position="99"/>
        <end position="118"/>
    </location>
</feature>
<protein>
    <submittedName>
        <fullName evidence="2">Uncharacterized protein</fullName>
    </submittedName>
</protein>
<name>A0A1H1HLD8_9ACTN</name>
<proteinExistence type="predicted"/>
<reference evidence="3" key="1">
    <citation type="submission" date="2016-10" db="EMBL/GenBank/DDBJ databases">
        <authorList>
            <person name="Varghese N."/>
            <person name="Submissions S."/>
        </authorList>
    </citation>
    <scope>NUCLEOTIDE SEQUENCE [LARGE SCALE GENOMIC DNA]</scope>
    <source>
        <strain evidence="3">DSM 44142</strain>
    </source>
</reference>
<dbReference type="AlphaFoldDB" id="A0A1H1HLD8"/>